<feature type="transmembrane region" description="Helical" evidence="1">
    <location>
        <begin position="202"/>
        <end position="229"/>
    </location>
</feature>
<comment type="caution">
    <text evidence="2">The sequence shown here is derived from an EMBL/GenBank/DDBJ whole genome shotgun (WGS) entry which is preliminary data.</text>
</comment>
<protein>
    <submittedName>
        <fullName evidence="2">Uncharacterized protein</fullName>
    </submittedName>
</protein>
<keyword evidence="1" id="KW-0472">Membrane</keyword>
<evidence type="ECO:0000256" key="1">
    <source>
        <dbReference type="SAM" id="Phobius"/>
    </source>
</evidence>
<dbReference type="Proteomes" id="UP001283361">
    <property type="component" value="Unassembled WGS sequence"/>
</dbReference>
<evidence type="ECO:0000313" key="2">
    <source>
        <dbReference type="EMBL" id="KAK3754579.1"/>
    </source>
</evidence>
<feature type="transmembrane region" description="Helical" evidence="1">
    <location>
        <begin position="250"/>
        <end position="270"/>
    </location>
</feature>
<dbReference type="EMBL" id="JAWDGP010005660">
    <property type="protein sequence ID" value="KAK3754579.1"/>
    <property type="molecule type" value="Genomic_DNA"/>
</dbReference>
<dbReference type="AlphaFoldDB" id="A0AAE0YRP7"/>
<accession>A0AAE0YRP7</accession>
<keyword evidence="1" id="KW-1133">Transmembrane helix</keyword>
<sequence>MGWREVGWGCKEIDGMGWREVGWGWKEIDGLDCRRVGCGWKEIDGMGWREVGWGCKEIDGMGCREVGWGCKEIDGMGWREVRWGCKEIDGMGWREVGWGCKEIDGRVKGTDDDSEYNQNNWVYFGGGGGNFDIAANGWIVLNQRCLNGETYTGTCARATAETGGGGVCGCRDLVGSNHLPDLPLLLPGEEPVLGLLQKQVCVWGVCVCVWGGVVAVTWLALTICLTYLFCCPCRNPCSGYCRNRCVCGGVGVCVGAVTWLALTICLAYRFCCPCRNPCSGYCRNSRDLVGSNHLPGLPLLLPV</sequence>
<evidence type="ECO:0000313" key="3">
    <source>
        <dbReference type="Proteomes" id="UP001283361"/>
    </source>
</evidence>
<keyword evidence="1" id="KW-0812">Transmembrane</keyword>
<keyword evidence="3" id="KW-1185">Reference proteome</keyword>
<name>A0AAE0YRP7_9GAST</name>
<reference evidence="2" key="1">
    <citation type="journal article" date="2023" name="G3 (Bethesda)">
        <title>A reference genome for the long-term kleptoplast-retaining sea slug Elysia crispata morphotype clarki.</title>
        <authorList>
            <person name="Eastman K.E."/>
            <person name="Pendleton A.L."/>
            <person name="Shaikh M.A."/>
            <person name="Suttiyut T."/>
            <person name="Ogas R."/>
            <person name="Tomko P."/>
            <person name="Gavelis G."/>
            <person name="Widhalm J.R."/>
            <person name="Wisecaver J.H."/>
        </authorList>
    </citation>
    <scope>NUCLEOTIDE SEQUENCE</scope>
    <source>
        <strain evidence="2">ECLA1</strain>
    </source>
</reference>
<organism evidence="2 3">
    <name type="scientific">Elysia crispata</name>
    <name type="common">lettuce slug</name>
    <dbReference type="NCBI Taxonomy" id="231223"/>
    <lineage>
        <taxon>Eukaryota</taxon>
        <taxon>Metazoa</taxon>
        <taxon>Spiralia</taxon>
        <taxon>Lophotrochozoa</taxon>
        <taxon>Mollusca</taxon>
        <taxon>Gastropoda</taxon>
        <taxon>Heterobranchia</taxon>
        <taxon>Euthyneura</taxon>
        <taxon>Panpulmonata</taxon>
        <taxon>Sacoglossa</taxon>
        <taxon>Placobranchoidea</taxon>
        <taxon>Plakobranchidae</taxon>
        <taxon>Elysia</taxon>
    </lineage>
</organism>
<proteinExistence type="predicted"/>
<gene>
    <name evidence="2" type="ORF">RRG08_019563</name>
</gene>